<comment type="caution">
    <text evidence="1">The sequence shown here is derived from an EMBL/GenBank/DDBJ whole genome shotgun (WGS) entry which is preliminary data.</text>
</comment>
<protein>
    <submittedName>
        <fullName evidence="1">Uncharacterized protein</fullName>
    </submittedName>
</protein>
<dbReference type="Proteomes" id="UP000018444">
    <property type="component" value="Unassembled WGS sequence"/>
</dbReference>
<sequence length="134" mass="15777">MIINHRRFVTMKRTQEVFDRLVSSEFSLVSFEDVKTVALAMWHENFVPQVKHLSEFSAKAAGYIVDKLMRFNCVSQELKAKLRNVLTELKAKFSFTPVKVKNCDKLAQNWGLAEDLKQQVRELLEYQTRHYKHT</sequence>
<dbReference type="AlphaFoldDB" id="N9CTE5"/>
<dbReference type="HOGENOM" id="CLU_140343_0_0_6"/>
<proteinExistence type="predicted"/>
<evidence type="ECO:0000313" key="1">
    <source>
        <dbReference type="EMBL" id="ENV71695.1"/>
    </source>
</evidence>
<reference evidence="1 2" key="1">
    <citation type="submission" date="2013-02" db="EMBL/GenBank/DDBJ databases">
        <title>The Genome Sequence of Acinetobacter johnsonii ANC 3681.</title>
        <authorList>
            <consortium name="The Broad Institute Genome Sequencing Platform"/>
            <consortium name="The Broad Institute Genome Sequencing Center for Infectious Disease"/>
            <person name="Cerqueira G."/>
            <person name="Feldgarden M."/>
            <person name="Courvalin P."/>
            <person name="Perichon B."/>
            <person name="Grillot-Courvalin C."/>
            <person name="Clermont D."/>
            <person name="Rocha E."/>
            <person name="Yoon E.-J."/>
            <person name="Nemec A."/>
            <person name="Walker B."/>
            <person name="Young S.K."/>
            <person name="Zeng Q."/>
            <person name="Gargeya S."/>
            <person name="Fitzgerald M."/>
            <person name="Haas B."/>
            <person name="Abouelleil A."/>
            <person name="Alvarado L."/>
            <person name="Arachchi H.M."/>
            <person name="Berlin A.M."/>
            <person name="Chapman S.B."/>
            <person name="Dewar J."/>
            <person name="Goldberg J."/>
            <person name="Griggs A."/>
            <person name="Gujja S."/>
            <person name="Hansen M."/>
            <person name="Howarth C."/>
            <person name="Imamovic A."/>
            <person name="Larimer J."/>
            <person name="McCowan C."/>
            <person name="Murphy C."/>
            <person name="Neiman D."/>
            <person name="Pearson M."/>
            <person name="Priest M."/>
            <person name="Roberts A."/>
            <person name="Saif S."/>
            <person name="Shea T."/>
            <person name="Sisk P."/>
            <person name="Sykes S."/>
            <person name="Wortman J."/>
            <person name="Nusbaum C."/>
            <person name="Birren B."/>
        </authorList>
    </citation>
    <scope>NUCLEOTIDE SEQUENCE [LARGE SCALE GENOMIC DNA]</scope>
    <source>
        <strain evidence="1 2">ANC 3681</strain>
    </source>
</reference>
<dbReference type="PATRIC" id="fig|1217662.4.peg.2689"/>
<evidence type="ECO:0000313" key="2">
    <source>
        <dbReference type="Proteomes" id="UP000018444"/>
    </source>
</evidence>
<gene>
    <name evidence="1" type="ORF">F946_02775</name>
</gene>
<accession>N9CTE5</accession>
<dbReference type="EMBL" id="APPZ01000008">
    <property type="protein sequence ID" value="ENV71695.1"/>
    <property type="molecule type" value="Genomic_DNA"/>
</dbReference>
<organism evidence="1 2">
    <name type="scientific">Acinetobacter johnsonii ANC 3681</name>
    <dbReference type="NCBI Taxonomy" id="1217662"/>
    <lineage>
        <taxon>Bacteria</taxon>
        <taxon>Pseudomonadati</taxon>
        <taxon>Pseudomonadota</taxon>
        <taxon>Gammaproteobacteria</taxon>
        <taxon>Moraxellales</taxon>
        <taxon>Moraxellaceae</taxon>
        <taxon>Acinetobacter</taxon>
    </lineage>
</organism>
<name>N9CTE5_ACIJO</name>